<sequence length="92" mass="10417">AQIFDPQGWRPRWGGDLGHRGRGRGDRGVHGRRLDGGGRGQRRRPFGAQDLGDGLRGRRGRHGVRRQDRGVTGRFRAGRLRPHPQPQEREVV</sequence>
<accession>A0A6J4PM34</accession>
<dbReference type="EMBL" id="CADCUW010000286">
    <property type="protein sequence ID" value="CAA9416590.1"/>
    <property type="molecule type" value="Genomic_DNA"/>
</dbReference>
<dbReference type="GO" id="GO:0034010">
    <property type="term" value="F:sulfolactate sulfo-lyase activity"/>
    <property type="evidence" value="ECO:0007669"/>
    <property type="project" value="UniProtKB-EC"/>
</dbReference>
<dbReference type="EC" id="4.4.1.24" evidence="2"/>
<gene>
    <name evidence="2" type="ORF">AVDCRST_MAG01-01-1969</name>
</gene>
<evidence type="ECO:0000313" key="2">
    <source>
        <dbReference type="EMBL" id="CAA9416590.1"/>
    </source>
</evidence>
<evidence type="ECO:0000256" key="1">
    <source>
        <dbReference type="SAM" id="MobiDB-lite"/>
    </source>
</evidence>
<feature type="region of interest" description="Disordered" evidence="1">
    <location>
        <begin position="1"/>
        <end position="92"/>
    </location>
</feature>
<protein>
    <submittedName>
        <fullName evidence="2">(2R)-sulfolactate sulfo-lyase subunit alpha</fullName>
        <ecNumber evidence="2">4.4.1.24</ecNumber>
    </submittedName>
</protein>
<reference evidence="2" key="1">
    <citation type="submission" date="2020-02" db="EMBL/GenBank/DDBJ databases">
        <authorList>
            <person name="Meier V. D."/>
        </authorList>
    </citation>
    <scope>NUCLEOTIDE SEQUENCE</scope>
    <source>
        <strain evidence="2">AVDCRST_MAG01</strain>
    </source>
</reference>
<feature type="non-terminal residue" evidence="2">
    <location>
        <position position="92"/>
    </location>
</feature>
<keyword evidence="2" id="KW-0456">Lyase</keyword>
<feature type="compositionally biased region" description="Basic and acidic residues" evidence="1">
    <location>
        <begin position="17"/>
        <end position="36"/>
    </location>
</feature>
<dbReference type="AlphaFoldDB" id="A0A6J4PM34"/>
<proteinExistence type="predicted"/>
<organism evidence="2">
    <name type="scientific">uncultured Rubrobacteraceae bacterium</name>
    <dbReference type="NCBI Taxonomy" id="349277"/>
    <lineage>
        <taxon>Bacteria</taxon>
        <taxon>Bacillati</taxon>
        <taxon>Actinomycetota</taxon>
        <taxon>Rubrobacteria</taxon>
        <taxon>Rubrobacterales</taxon>
        <taxon>Rubrobacteraceae</taxon>
        <taxon>environmental samples</taxon>
    </lineage>
</organism>
<name>A0A6J4PM34_9ACTN</name>
<feature type="non-terminal residue" evidence="2">
    <location>
        <position position="1"/>
    </location>
</feature>